<sequence length="74" mass="8376">MTDEALSFRFGRVIKVQPDGPMGQSTDTLNTPLECGEMGSILIAVKAPYECQEISTLQRRMLIYPAFFSYNKRI</sequence>
<protein>
    <submittedName>
        <fullName evidence="1">Uncharacterized protein</fullName>
    </submittedName>
</protein>
<name>A0A0P1AY39_PLAHL</name>
<dbReference type="AlphaFoldDB" id="A0A0P1AY39"/>
<proteinExistence type="predicted"/>
<evidence type="ECO:0000313" key="2">
    <source>
        <dbReference type="Proteomes" id="UP000054928"/>
    </source>
</evidence>
<keyword evidence="2" id="KW-1185">Reference proteome</keyword>
<evidence type="ECO:0000313" key="1">
    <source>
        <dbReference type="EMBL" id="CEG46258.1"/>
    </source>
</evidence>
<dbReference type="EMBL" id="CCYD01002047">
    <property type="protein sequence ID" value="CEG46258.1"/>
    <property type="molecule type" value="Genomic_DNA"/>
</dbReference>
<accession>A0A0P1AY39</accession>
<dbReference type="GeneID" id="36397724"/>
<dbReference type="RefSeq" id="XP_024582627.1">
    <property type="nucleotide sequence ID" value="XM_024717094.1"/>
</dbReference>
<reference evidence="2" key="1">
    <citation type="submission" date="2014-09" db="EMBL/GenBank/DDBJ databases">
        <authorList>
            <person name="Sharma Rahul"/>
            <person name="Thines Marco"/>
        </authorList>
    </citation>
    <scope>NUCLEOTIDE SEQUENCE [LARGE SCALE GENOMIC DNA]</scope>
</reference>
<dbReference type="Proteomes" id="UP000054928">
    <property type="component" value="Unassembled WGS sequence"/>
</dbReference>
<organism evidence="1 2">
    <name type="scientific">Plasmopara halstedii</name>
    <name type="common">Downy mildew of sunflower</name>
    <dbReference type="NCBI Taxonomy" id="4781"/>
    <lineage>
        <taxon>Eukaryota</taxon>
        <taxon>Sar</taxon>
        <taxon>Stramenopiles</taxon>
        <taxon>Oomycota</taxon>
        <taxon>Peronosporomycetes</taxon>
        <taxon>Peronosporales</taxon>
        <taxon>Peronosporaceae</taxon>
        <taxon>Plasmopara</taxon>
    </lineage>
</organism>